<keyword evidence="2" id="KW-1185">Reference proteome</keyword>
<name>A0A371CLU6_9APHY</name>
<dbReference type="AlphaFoldDB" id="A0A371CLU6"/>
<protein>
    <submittedName>
        <fullName evidence="1">Uncharacterized protein</fullName>
    </submittedName>
</protein>
<evidence type="ECO:0000313" key="2">
    <source>
        <dbReference type="Proteomes" id="UP000256964"/>
    </source>
</evidence>
<evidence type="ECO:0000313" key="1">
    <source>
        <dbReference type="EMBL" id="RDX41256.1"/>
    </source>
</evidence>
<dbReference type="EMBL" id="KZ857518">
    <property type="protein sequence ID" value="RDX41256.1"/>
    <property type="molecule type" value="Genomic_DNA"/>
</dbReference>
<proteinExistence type="predicted"/>
<accession>A0A371CLU6</accession>
<organism evidence="1 2">
    <name type="scientific">Lentinus brumalis</name>
    <dbReference type="NCBI Taxonomy" id="2498619"/>
    <lineage>
        <taxon>Eukaryota</taxon>
        <taxon>Fungi</taxon>
        <taxon>Dikarya</taxon>
        <taxon>Basidiomycota</taxon>
        <taxon>Agaricomycotina</taxon>
        <taxon>Agaricomycetes</taxon>
        <taxon>Polyporales</taxon>
        <taxon>Polyporaceae</taxon>
        <taxon>Lentinus</taxon>
    </lineage>
</organism>
<dbReference type="Proteomes" id="UP000256964">
    <property type="component" value="Unassembled WGS sequence"/>
</dbReference>
<reference evidence="1 2" key="1">
    <citation type="journal article" date="2018" name="Biotechnol. Biofuels">
        <title>Integrative visual omics of the white-rot fungus Polyporus brumalis exposes the biotechnological potential of its oxidative enzymes for delignifying raw plant biomass.</title>
        <authorList>
            <person name="Miyauchi S."/>
            <person name="Rancon A."/>
            <person name="Drula E."/>
            <person name="Hage H."/>
            <person name="Chaduli D."/>
            <person name="Favel A."/>
            <person name="Grisel S."/>
            <person name="Henrissat B."/>
            <person name="Herpoel-Gimbert I."/>
            <person name="Ruiz-Duenas F.J."/>
            <person name="Chevret D."/>
            <person name="Hainaut M."/>
            <person name="Lin J."/>
            <person name="Wang M."/>
            <person name="Pangilinan J."/>
            <person name="Lipzen A."/>
            <person name="Lesage-Meessen L."/>
            <person name="Navarro D."/>
            <person name="Riley R."/>
            <person name="Grigoriev I.V."/>
            <person name="Zhou S."/>
            <person name="Raouche S."/>
            <person name="Rosso M.N."/>
        </authorList>
    </citation>
    <scope>NUCLEOTIDE SEQUENCE [LARGE SCALE GENOMIC DNA]</scope>
    <source>
        <strain evidence="1 2">BRFM 1820</strain>
    </source>
</reference>
<gene>
    <name evidence="1" type="ORF">OH76DRAFT_246064</name>
</gene>
<sequence length="188" mass="20554">MRSSAQEHRSEDRANECHSGVVLVKCRDHSIEIVKHSRISGGVAHEAAMVVPGGIVTTGIGPYHPPEQARNIRKYVFLVPVQNNLVTGPERRIQQVVTPKVPISTGYLYGLQRFRSDFQSCSGPEQETNSGDIPGLVVRAIARRVCRLSSAIVTVVAEENSNCDLSAISDATFTIASTTSWHPRTVQH</sequence>